<accession>A0ACC0ITD0</accession>
<comment type="caution">
    <text evidence="1">The sequence shown here is derived from an EMBL/GenBank/DDBJ whole genome shotgun (WGS) entry which is preliminary data.</text>
</comment>
<dbReference type="EMBL" id="CM045760">
    <property type="protein sequence ID" value="KAI8027156.1"/>
    <property type="molecule type" value="Genomic_DNA"/>
</dbReference>
<evidence type="ECO:0000313" key="1">
    <source>
        <dbReference type="EMBL" id="KAI8027156.1"/>
    </source>
</evidence>
<reference evidence="1 2" key="1">
    <citation type="journal article" date="2022" name="Plant J.">
        <title>Chromosome-level genome of Camellia lanceoleosa provides a valuable resource for understanding genome evolution and self-incompatibility.</title>
        <authorList>
            <person name="Gong W."/>
            <person name="Xiao S."/>
            <person name="Wang L."/>
            <person name="Liao Z."/>
            <person name="Chang Y."/>
            <person name="Mo W."/>
            <person name="Hu G."/>
            <person name="Li W."/>
            <person name="Zhao G."/>
            <person name="Zhu H."/>
            <person name="Hu X."/>
            <person name="Ji K."/>
            <person name="Xiang X."/>
            <person name="Song Q."/>
            <person name="Yuan D."/>
            <person name="Jin S."/>
            <person name="Zhang L."/>
        </authorList>
    </citation>
    <scope>NUCLEOTIDE SEQUENCE [LARGE SCALE GENOMIC DNA]</scope>
    <source>
        <strain evidence="1">SQ_2022a</strain>
    </source>
</reference>
<sequence length="307" mass="34288">MAIGYTSWSVLLYLLLVMSSHGIGAMKMIPKDDLVDDLHHNVMNALKYPMIDNQGDHAHGHGHNAIHTDHVHAHSSSHMDDIDPSLIVFFFLEDLKVGKKIPIYFPKRDPSYSPHFLPKEESDSIPFSLEQLPNLLQIFSFSHGSPQAQVMESTLRQCEVKPIKGESKTCAISLESMLDFVGAMLALEGEFKVVSTIHFTESTTILQNYIILSGPKMVACHTMPYPYAIFYCHYQESESKVFKVFLGGENGDRLEAVAVCHKDTSQWSPGHVSFQVLGIEPGSSPVCHFFPSDNLVWIASSTLISHM</sequence>
<organism evidence="1 2">
    <name type="scientific">Camellia lanceoleosa</name>
    <dbReference type="NCBI Taxonomy" id="1840588"/>
    <lineage>
        <taxon>Eukaryota</taxon>
        <taxon>Viridiplantae</taxon>
        <taxon>Streptophyta</taxon>
        <taxon>Embryophyta</taxon>
        <taxon>Tracheophyta</taxon>
        <taxon>Spermatophyta</taxon>
        <taxon>Magnoliopsida</taxon>
        <taxon>eudicotyledons</taxon>
        <taxon>Gunneridae</taxon>
        <taxon>Pentapetalae</taxon>
        <taxon>asterids</taxon>
        <taxon>Ericales</taxon>
        <taxon>Theaceae</taxon>
        <taxon>Camellia</taxon>
    </lineage>
</organism>
<proteinExistence type="predicted"/>
<gene>
    <name evidence="1" type="ORF">LOK49_LG02G03638</name>
</gene>
<evidence type="ECO:0000313" key="2">
    <source>
        <dbReference type="Proteomes" id="UP001060215"/>
    </source>
</evidence>
<protein>
    <submittedName>
        <fullName evidence="1">BURP domain-containing protein BNM2A</fullName>
    </submittedName>
</protein>
<name>A0ACC0ITD0_9ERIC</name>
<dbReference type="Proteomes" id="UP001060215">
    <property type="component" value="Chromosome 3"/>
</dbReference>
<keyword evidence="2" id="KW-1185">Reference proteome</keyword>